<gene>
    <name evidence="3" type="ORF">A6A03_06970</name>
</gene>
<proteinExistence type="predicted"/>
<dbReference type="OrthoDB" id="9801684at2"/>
<evidence type="ECO:0008006" key="5">
    <source>
        <dbReference type="Google" id="ProtNLM"/>
    </source>
</evidence>
<keyword evidence="4" id="KW-1185">Reference proteome</keyword>
<organism evidence="3 4">
    <name type="scientific">Chloroflexus islandicus</name>
    <dbReference type="NCBI Taxonomy" id="1707952"/>
    <lineage>
        <taxon>Bacteria</taxon>
        <taxon>Bacillati</taxon>
        <taxon>Chloroflexota</taxon>
        <taxon>Chloroflexia</taxon>
        <taxon>Chloroflexales</taxon>
        <taxon>Chloroflexineae</taxon>
        <taxon>Chloroflexaceae</taxon>
        <taxon>Chloroflexus</taxon>
    </lineage>
</organism>
<evidence type="ECO:0000259" key="1">
    <source>
        <dbReference type="Pfam" id="PF13173"/>
    </source>
</evidence>
<evidence type="ECO:0000313" key="3">
    <source>
        <dbReference type="EMBL" id="OAN49042.1"/>
    </source>
</evidence>
<protein>
    <recommendedName>
        <fullName evidence="5">AAA+ ATPase domain-containing protein</fullName>
    </recommendedName>
</protein>
<dbReference type="SUPFAM" id="SSF52540">
    <property type="entry name" value="P-loop containing nucleoside triphosphate hydrolases"/>
    <property type="match status" value="1"/>
</dbReference>
<dbReference type="InterPro" id="IPR041682">
    <property type="entry name" value="AAA_14"/>
</dbReference>
<evidence type="ECO:0000313" key="4">
    <source>
        <dbReference type="Proteomes" id="UP000078287"/>
    </source>
</evidence>
<dbReference type="InterPro" id="IPR027417">
    <property type="entry name" value="P-loop_NTPase"/>
</dbReference>
<dbReference type="STRING" id="1707952.A6A03_06970"/>
<sequence length="383" mass="43034">MLIPRPAIIDQIKRLFTIHPVVALLGPRQCGKTTVARMLSTAQNATYFDLEHPVDARRLTAPLTVLETLSGLVIIDEIQRQPALFELLRVLVDRPHSTAQFLLLGSASPHLVRGASETLAGRIGFVDMAGFNLAEAGVDNLYQLWLRGGFPRSFLAVDDERSMLWREAFIRTFLERDIPQLGITVPAETLRRFWTMVAHFHGQQWNAAEFARSLGSSEATARRYLDILAGAYMVRILPPWFENMSKRQVKSPKIYIRDSGMLHGLLHLTTLADVQGHPKLGASWEGFAIEQIITLLQAQEAYFWATHSGAELDLLVHIRGKRYGFEIKFADAPGVTRSMRIALNDLALDHLWVIYPGRQAYPLDTQITVLPLADVPQLATTLR</sequence>
<feature type="domain" description="AAA" evidence="1">
    <location>
        <begin position="20"/>
        <end position="135"/>
    </location>
</feature>
<accession>A0A178MJX4</accession>
<dbReference type="Pfam" id="PF13173">
    <property type="entry name" value="AAA_14"/>
    <property type="match status" value="1"/>
</dbReference>
<name>A0A178MJX4_9CHLR</name>
<dbReference type="Gene3D" id="3.40.50.300">
    <property type="entry name" value="P-loop containing nucleotide triphosphate hydrolases"/>
    <property type="match status" value="1"/>
</dbReference>
<feature type="domain" description="DUF4143" evidence="2">
    <location>
        <begin position="175"/>
        <end position="329"/>
    </location>
</feature>
<dbReference type="Proteomes" id="UP000078287">
    <property type="component" value="Unassembled WGS sequence"/>
</dbReference>
<dbReference type="RefSeq" id="WP_066782611.1">
    <property type="nucleotide sequence ID" value="NZ_LWQS01000021.1"/>
</dbReference>
<evidence type="ECO:0000259" key="2">
    <source>
        <dbReference type="Pfam" id="PF13635"/>
    </source>
</evidence>
<dbReference type="AlphaFoldDB" id="A0A178MJX4"/>
<dbReference type="EMBL" id="LWQS01000021">
    <property type="protein sequence ID" value="OAN49042.1"/>
    <property type="molecule type" value="Genomic_DNA"/>
</dbReference>
<dbReference type="Pfam" id="PF13635">
    <property type="entry name" value="DUF4143"/>
    <property type="match status" value="1"/>
</dbReference>
<dbReference type="PANTHER" id="PTHR43566:SF2">
    <property type="entry name" value="DUF4143 DOMAIN-CONTAINING PROTEIN"/>
    <property type="match status" value="1"/>
</dbReference>
<dbReference type="InterPro" id="IPR025420">
    <property type="entry name" value="DUF4143"/>
</dbReference>
<comment type="caution">
    <text evidence="3">The sequence shown here is derived from an EMBL/GenBank/DDBJ whole genome shotgun (WGS) entry which is preliminary data.</text>
</comment>
<reference evidence="3 4" key="1">
    <citation type="submission" date="2016-04" db="EMBL/GenBank/DDBJ databases">
        <title>Chloroflexus islandicus sp. nov., a thermophilic filamentous anoxygenic phototrophic bacterium from geyser Strokkur (Iceland).</title>
        <authorList>
            <person name="Gaisin V.A."/>
            <person name="Kalashnikov A.M."/>
            <person name="Sukhacheva M.V."/>
            <person name="Grouzdev D.S."/>
            <person name="Ivanov T.M."/>
            <person name="Kuznetsov B."/>
            <person name="Gorlenko V.M."/>
        </authorList>
    </citation>
    <scope>NUCLEOTIDE SEQUENCE [LARGE SCALE GENOMIC DNA]</scope>
    <source>
        <strain evidence="4">isl-2</strain>
    </source>
</reference>
<dbReference type="PANTHER" id="PTHR43566">
    <property type="entry name" value="CONSERVED PROTEIN"/>
    <property type="match status" value="1"/>
</dbReference>